<dbReference type="Pfam" id="PF01396">
    <property type="entry name" value="Zn_ribbon_Top1"/>
    <property type="match status" value="1"/>
</dbReference>
<dbReference type="KEGG" id="pseb:EOK75_00100"/>
<dbReference type="EMBL" id="CP039964">
    <property type="protein sequence ID" value="QCO54373.1"/>
    <property type="molecule type" value="Genomic_DNA"/>
</dbReference>
<evidence type="ECO:0000313" key="3">
    <source>
        <dbReference type="Proteomes" id="UP000298631"/>
    </source>
</evidence>
<accession>A0A4P8ECJ6</accession>
<dbReference type="AlphaFoldDB" id="A0A4P8ECJ6"/>
<dbReference type="GO" id="GO:0006265">
    <property type="term" value="P:DNA topological change"/>
    <property type="evidence" value="ECO:0007669"/>
    <property type="project" value="InterPro"/>
</dbReference>
<feature type="domain" description="DNA topoisomerase type IA zn finger" evidence="1">
    <location>
        <begin position="101"/>
        <end position="135"/>
    </location>
</feature>
<protein>
    <recommendedName>
        <fullName evidence="1">DNA topoisomerase type IA zn finger domain-containing protein</fullName>
    </recommendedName>
</protein>
<dbReference type="GO" id="GO:0003677">
    <property type="term" value="F:DNA binding"/>
    <property type="evidence" value="ECO:0007669"/>
    <property type="project" value="InterPro"/>
</dbReference>
<name>A0A4P8ECJ6_9RHOB</name>
<dbReference type="Gene3D" id="3.30.160.800">
    <property type="match status" value="1"/>
</dbReference>
<dbReference type="Proteomes" id="UP000298631">
    <property type="component" value="Chromosome"/>
</dbReference>
<dbReference type="GO" id="GO:0005694">
    <property type="term" value="C:chromosome"/>
    <property type="evidence" value="ECO:0007669"/>
    <property type="project" value="InterPro"/>
</dbReference>
<reference evidence="2 3" key="1">
    <citation type="submission" date="2019-05" db="EMBL/GenBank/DDBJ databases">
        <title>Pseudorhodobacter turbinis sp. nov., isolated from the gut of the Korean turban shell.</title>
        <authorList>
            <person name="Jeong Y.-S."/>
            <person name="Kang W.-R."/>
            <person name="Bae J.-W."/>
        </authorList>
    </citation>
    <scope>NUCLEOTIDE SEQUENCE [LARGE SCALE GENOMIC DNA]</scope>
    <source>
        <strain evidence="2 3">S12M18</strain>
    </source>
</reference>
<sequence>MNAWKRAFGSQLDLSFSTAHASNGLMGFPSQIVDDPVLQLAMPEPDDFPLAEERRLFYVALTRARRQTRIYSPQDKPSRFVIELAKDGHTEIKIDRATMKLCPKCETGTLSQKTGRYGPFEACSTHPGCDYTKRLLSFNSNETTSAHTVRLKKSIFDGATCPTCIQGTMVERSG</sequence>
<organism evidence="2 3">
    <name type="scientific">Pseudorhodobacter turbinis</name>
    <dbReference type="NCBI Taxonomy" id="2500533"/>
    <lineage>
        <taxon>Bacteria</taxon>
        <taxon>Pseudomonadati</taxon>
        <taxon>Pseudomonadota</taxon>
        <taxon>Alphaproteobacteria</taxon>
        <taxon>Rhodobacterales</taxon>
        <taxon>Paracoccaceae</taxon>
        <taxon>Pseudorhodobacter</taxon>
    </lineage>
</organism>
<dbReference type="OrthoDB" id="5298826at2"/>
<dbReference type="InterPro" id="IPR013498">
    <property type="entry name" value="Topo_IA_Znf"/>
</dbReference>
<evidence type="ECO:0000259" key="1">
    <source>
        <dbReference type="Pfam" id="PF01396"/>
    </source>
</evidence>
<dbReference type="RefSeq" id="WP_137192057.1">
    <property type="nucleotide sequence ID" value="NZ_CP039964.1"/>
</dbReference>
<dbReference type="SUPFAM" id="SSF57783">
    <property type="entry name" value="Zinc beta-ribbon"/>
    <property type="match status" value="1"/>
</dbReference>
<dbReference type="Gene3D" id="3.30.65.10">
    <property type="entry name" value="Bacterial Topoisomerase I, domain 1"/>
    <property type="match status" value="1"/>
</dbReference>
<dbReference type="SUPFAM" id="SSF52540">
    <property type="entry name" value="P-loop containing nucleoside triphosphate hydrolases"/>
    <property type="match status" value="1"/>
</dbReference>
<evidence type="ECO:0000313" key="2">
    <source>
        <dbReference type="EMBL" id="QCO54373.1"/>
    </source>
</evidence>
<dbReference type="InterPro" id="IPR027417">
    <property type="entry name" value="P-loop_NTPase"/>
</dbReference>
<proteinExistence type="predicted"/>
<gene>
    <name evidence="2" type="ORF">EOK75_00100</name>
</gene>
<dbReference type="GO" id="GO:0003916">
    <property type="term" value="F:DNA topoisomerase activity"/>
    <property type="evidence" value="ECO:0007669"/>
    <property type="project" value="InterPro"/>
</dbReference>
<keyword evidence="3" id="KW-1185">Reference proteome</keyword>